<dbReference type="Proteomes" id="UP000235145">
    <property type="component" value="Unassembled WGS sequence"/>
</dbReference>
<sequence>MAYLDNKWCFHIMDDASESIMALLEWCFKHRWCIHAPKCSIPLPGAPYPPFRISVHLSGDPLLSLMVHSFAHAPLSSKCSIELNCFHKNAPNALITFNT</sequence>
<accession>A0A9R1WXC9</accession>
<dbReference type="EMBL" id="NBSK02000009">
    <property type="protein sequence ID" value="KAJ0188822.1"/>
    <property type="molecule type" value="Genomic_DNA"/>
</dbReference>
<gene>
    <name evidence="1" type="ORF">LSAT_V11C900476510</name>
</gene>
<dbReference type="AlphaFoldDB" id="A0A9R1WXC9"/>
<name>A0A9R1WXC9_LACSA</name>
<organism evidence="1 2">
    <name type="scientific">Lactuca sativa</name>
    <name type="common">Garden lettuce</name>
    <dbReference type="NCBI Taxonomy" id="4236"/>
    <lineage>
        <taxon>Eukaryota</taxon>
        <taxon>Viridiplantae</taxon>
        <taxon>Streptophyta</taxon>
        <taxon>Embryophyta</taxon>
        <taxon>Tracheophyta</taxon>
        <taxon>Spermatophyta</taxon>
        <taxon>Magnoliopsida</taxon>
        <taxon>eudicotyledons</taxon>
        <taxon>Gunneridae</taxon>
        <taxon>Pentapetalae</taxon>
        <taxon>asterids</taxon>
        <taxon>campanulids</taxon>
        <taxon>Asterales</taxon>
        <taxon>Asteraceae</taxon>
        <taxon>Cichorioideae</taxon>
        <taxon>Cichorieae</taxon>
        <taxon>Lactucinae</taxon>
        <taxon>Lactuca</taxon>
    </lineage>
</organism>
<protein>
    <submittedName>
        <fullName evidence="1">Uncharacterized protein</fullName>
    </submittedName>
</protein>
<evidence type="ECO:0000313" key="2">
    <source>
        <dbReference type="Proteomes" id="UP000235145"/>
    </source>
</evidence>
<keyword evidence="2" id="KW-1185">Reference proteome</keyword>
<comment type="caution">
    <text evidence="1">The sequence shown here is derived from an EMBL/GenBank/DDBJ whole genome shotgun (WGS) entry which is preliminary data.</text>
</comment>
<evidence type="ECO:0000313" key="1">
    <source>
        <dbReference type="EMBL" id="KAJ0188822.1"/>
    </source>
</evidence>
<proteinExistence type="predicted"/>
<reference evidence="1 2" key="1">
    <citation type="journal article" date="2017" name="Nat. Commun.">
        <title>Genome assembly with in vitro proximity ligation data and whole-genome triplication in lettuce.</title>
        <authorList>
            <person name="Reyes-Chin-Wo S."/>
            <person name="Wang Z."/>
            <person name="Yang X."/>
            <person name="Kozik A."/>
            <person name="Arikit S."/>
            <person name="Song C."/>
            <person name="Xia L."/>
            <person name="Froenicke L."/>
            <person name="Lavelle D.O."/>
            <person name="Truco M.J."/>
            <person name="Xia R."/>
            <person name="Zhu S."/>
            <person name="Xu C."/>
            <person name="Xu H."/>
            <person name="Xu X."/>
            <person name="Cox K."/>
            <person name="Korf I."/>
            <person name="Meyers B.C."/>
            <person name="Michelmore R.W."/>
        </authorList>
    </citation>
    <scope>NUCLEOTIDE SEQUENCE [LARGE SCALE GENOMIC DNA]</scope>
    <source>
        <strain evidence="2">cv. Salinas</strain>
        <tissue evidence="1">Seedlings</tissue>
    </source>
</reference>